<feature type="region of interest" description="Disordered" evidence="1">
    <location>
        <begin position="1"/>
        <end position="44"/>
    </location>
</feature>
<gene>
    <name evidence="2" type="ORF">JZ751_015000</name>
</gene>
<keyword evidence="3" id="KW-1185">Reference proteome</keyword>
<feature type="compositionally biased region" description="Basic and acidic residues" evidence="1">
    <location>
        <begin position="1"/>
        <end position="14"/>
    </location>
</feature>
<feature type="non-terminal residue" evidence="2">
    <location>
        <position position="149"/>
    </location>
</feature>
<accession>A0A8T2MLG2</accession>
<comment type="caution">
    <text evidence="2">The sequence shown here is derived from an EMBL/GenBank/DDBJ whole genome shotgun (WGS) entry which is preliminary data.</text>
</comment>
<dbReference type="EMBL" id="JAFBMS010002374">
    <property type="protein sequence ID" value="KAG9328323.1"/>
    <property type="molecule type" value="Genomic_DNA"/>
</dbReference>
<organism evidence="2 3">
    <name type="scientific">Albula glossodonta</name>
    <name type="common">roundjaw bonefish</name>
    <dbReference type="NCBI Taxonomy" id="121402"/>
    <lineage>
        <taxon>Eukaryota</taxon>
        <taxon>Metazoa</taxon>
        <taxon>Chordata</taxon>
        <taxon>Craniata</taxon>
        <taxon>Vertebrata</taxon>
        <taxon>Euteleostomi</taxon>
        <taxon>Actinopterygii</taxon>
        <taxon>Neopterygii</taxon>
        <taxon>Teleostei</taxon>
        <taxon>Albuliformes</taxon>
        <taxon>Albulidae</taxon>
        <taxon>Albula</taxon>
    </lineage>
</organism>
<evidence type="ECO:0000313" key="3">
    <source>
        <dbReference type="Proteomes" id="UP000824540"/>
    </source>
</evidence>
<evidence type="ECO:0000313" key="2">
    <source>
        <dbReference type="EMBL" id="KAG9328323.1"/>
    </source>
</evidence>
<sequence length="149" mass="16446">MRKGSRVGERKRGGESGCRTSKKSSKQCKGGLLPHLGWEQERGPQTTCEKRLLLAQEEAHSEAGEKTPVRAARPSTEDVNVFLLFSLHSCDNAQLMCLPCRYRGVDSLRPADVLLAHGTEVCSSKTTTPPSTLLHRHHLQNSWSLASLK</sequence>
<proteinExistence type="predicted"/>
<name>A0A8T2MLG2_9TELE</name>
<evidence type="ECO:0000256" key="1">
    <source>
        <dbReference type="SAM" id="MobiDB-lite"/>
    </source>
</evidence>
<reference evidence="2" key="1">
    <citation type="thesis" date="2021" institute="BYU ScholarsArchive" country="Provo, UT, USA">
        <title>Applications of and Algorithms for Genome Assembly and Genomic Analyses with an Emphasis on Marine Teleosts.</title>
        <authorList>
            <person name="Pickett B.D."/>
        </authorList>
    </citation>
    <scope>NUCLEOTIDE SEQUENCE</scope>
    <source>
        <strain evidence="2">HI-2016</strain>
    </source>
</reference>
<dbReference type="AlphaFoldDB" id="A0A8T2MLG2"/>
<dbReference type="Proteomes" id="UP000824540">
    <property type="component" value="Unassembled WGS sequence"/>
</dbReference>
<protein>
    <submittedName>
        <fullName evidence="2">Uncharacterized protein</fullName>
    </submittedName>
</protein>